<dbReference type="AlphaFoldDB" id="A0A2L1GN05"/>
<dbReference type="PROSITE" id="PS50893">
    <property type="entry name" value="ABC_TRANSPORTER_2"/>
    <property type="match status" value="2"/>
</dbReference>
<evidence type="ECO:0000256" key="6">
    <source>
        <dbReference type="ARBA" id="ARBA00022840"/>
    </source>
</evidence>
<dbReference type="PANTHER" id="PTHR43297">
    <property type="entry name" value="OLIGOPEPTIDE TRANSPORT ATP-BINDING PROTEIN APPD"/>
    <property type="match status" value="1"/>
</dbReference>
<evidence type="ECO:0000256" key="3">
    <source>
        <dbReference type="ARBA" id="ARBA00022448"/>
    </source>
</evidence>
<dbReference type="InterPro" id="IPR050388">
    <property type="entry name" value="ABC_Ni/Peptide_Import"/>
</dbReference>
<dbReference type="InterPro" id="IPR003439">
    <property type="entry name" value="ABC_transporter-like_ATP-bd"/>
</dbReference>
<feature type="domain" description="ABC transporter" evidence="8">
    <location>
        <begin position="278"/>
        <end position="534"/>
    </location>
</feature>
<protein>
    <submittedName>
        <fullName evidence="9">Microcin ABC transporter ATP-binding protein</fullName>
    </submittedName>
</protein>
<keyword evidence="6 9" id="KW-0067">ATP-binding</keyword>
<dbReference type="PROSITE" id="PS00211">
    <property type="entry name" value="ABC_TRANSPORTER_1"/>
    <property type="match status" value="2"/>
</dbReference>
<evidence type="ECO:0000256" key="1">
    <source>
        <dbReference type="ARBA" id="ARBA00004417"/>
    </source>
</evidence>
<dbReference type="GO" id="GO:0016887">
    <property type="term" value="F:ATP hydrolysis activity"/>
    <property type="evidence" value="ECO:0007669"/>
    <property type="project" value="InterPro"/>
</dbReference>
<dbReference type="Gene3D" id="3.40.50.300">
    <property type="entry name" value="P-loop containing nucleotide triphosphate hydrolases"/>
    <property type="match status" value="2"/>
</dbReference>
<dbReference type="Pfam" id="PF08352">
    <property type="entry name" value="oligo_HPY"/>
    <property type="match status" value="2"/>
</dbReference>
<dbReference type="FunFam" id="3.40.50.300:FF:000016">
    <property type="entry name" value="Oligopeptide ABC transporter ATP-binding component"/>
    <property type="match status" value="1"/>
</dbReference>
<dbReference type="GO" id="GO:0005524">
    <property type="term" value="F:ATP binding"/>
    <property type="evidence" value="ECO:0007669"/>
    <property type="project" value="UniProtKB-KW"/>
</dbReference>
<dbReference type="OrthoDB" id="9809450at2"/>
<proteinExistence type="inferred from homology"/>
<comment type="similarity">
    <text evidence="2">Belongs to the ABC transporter superfamily.</text>
</comment>
<dbReference type="PANTHER" id="PTHR43297:SF2">
    <property type="entry name" value="DIPEPTIDE TRANSPORT ATP-BINDING PROTEIN DPPD"/>
    <property type="match status" value="1"/>
</dbReference>
<sequence>MPPPAAPEPLLALRDFCLSFGKNAAPTLRRLSLDVWPGETHALVGESGSGKSLTALSILRLIEGIRPVHSSGSIRFAGQELSTLDQSALERLRGSRIAMVFQEPMSSLNPVYPVGRQIMEPLLVHGKMKRPEARARALQLLVRTGIADAERQMDSLPHQLSGGQRQRVLLAMALACRPELLIADEPTTALDLAIQAQVLDLIRDLQKESGMAVLLITHDLPMVRRIAHRVSIMHQGRVVESGATAEIFARPKEAYTRRLLDAVPKGVRNPRPGGPPLLELRQLACRFVVGHDWQGWRRRARLFPALDGVDLLVREGTTLGVVGESGSGKSTLALGILGLVPCEGAVLYHGRDRDYGLTELGSRAFRPLRRDLQIVLQDPFSSLSPRLSVADIIGEGLRVHRLGSNRAERQALVRQALADVELDPELAQRYPHEFSGGQRQRIAIARALVLRPRLLILDEPTSALDATIQKQVLELLKRLQERYELTYIFISHDLRVVRELADRIAVMRRGRVVEQNEADRIFAAPAHEYTRQLFEAAFQA</sequence>
<dbReference type="KEGG" id="deo:CAY53_05585"/>
<dbReference type="NCBIfam" id="NF007739">
    <property type="entry name" value="PRK10419.1"/>
    <property type="match status" value="2"/>
</dbReference>
<dbReference type="NCBIfam" id="NF008453">
    <property type="entry name" value="PRK11308.1"/>
    <property type="match status" value="2"/>
</dbReference>
<dbReference type="GO" id="GO:0015833">
    <property type="term" value="P:peptide transport"/>
    <property type="evidence" value="ECO:0007669"/>
    <property type="project" value="InterPro"/>
</dbReference>
<accession>A0A2L1GN05</accession>
<evidence type="ECO:0000256" key="4">
    <source>
        <dbReference type="ARBA" id="ARBA00022475"/>
    </source>
</evidence>
<dbReference type="InterPro" id="IPR027417">
    <property type="entry name" value="P-loop_NTPase"/>
</dbReference>
<dbReference type="SMART" id="SM00382">
    <property type="entry name" value="AAA"/>
    <property type="match status" value="2"/>
</dbReference>
<keyword evidence="5" id="KW-0547">Nucleotide-binding</keyword>
<dbReference type="RefSeq" id="WP_104936295.1">
    <property type="nucleotide sequence ID" value="NZ_CP021255.1"/>
</dbReference>
<name>A0A2L1GN05_9BACT</name>
<keyword evidence="10" id="KW-1185">Reference proteome</keyword>
<dbReference type="GO" id="GO:0005886">
    <property type="term" value="C:plasma membrane"/>
    <property type="evidence" value="ECO:0007669"/>
    <property type="project" value="UniProtKB-SubCell"/>
</dbReference>
<keyword evidence="7" id="KW-0472">Membrane</keyword>
<dbReference type="EMBL" id="CP021255">
    <property type="protein sequence ID" value="AVD71016.1"/>
    <property type="molecule type" value="Genomic_DNA"/>
</dbReference>
<evidence type="ECO:0000256" key="5">
    <source>
        <dbReference type="ARBA" id="ARBA00022741"/>
    </source>
</evidence>
<evidence type="ECO:0000259" key="8">
    <source>
        <dbReference type="PROSITE" id="PS50893"/>
    </source>
</evidence>
<feature type="domain" description="ABC transporter" evidence="8">
    <location>
        <begin position="13"/>
        <end position="260"/>
    </location>
</feature>
<evidence type="ECO:0000313" key="9">
    <source>
        <dbReference type="EMBL" id="AVD71016.1"/>
    </source>
</evidence>
<dbReference type="InterPro" id="IPR017871">
    <property type="entry name" value="ABC_transporter-like_CS"/>
</dbReference>
<organism evidence="9 10">
    <name type="scientific">Desulfobulbus oralis</name>
    <dbReference type="NCBI Taxonomy" id="1986146"/>
    <lineage>
        <taxon>Bacteria</taxon>
        <taxon>Pseudomonadati</taxon>
        <taxon>Thermodesulfobacteriota</taxon>
        <taxon>Desulfobulbia</taxon>
        <taxon>Desulfobulbales</taxon>
        <taxon>Desulfobulbaceae</taxon>
        <taxon>Desulfobulbus</taxon>
    </lineage>
</organism>
<dbReference type="Proteomes" id="UP000239867">
    <property type="component" value="Chromosome"/>
</dbReference>
<evidence type="ECO:0000313" key="10">
    <source>
        <dbReference type="Proteomes" id="UP000239867"/>
    </source>
</evidence>
<dbReference type="InterPro" id="IPR013563">
    <property type="entry name" value="Oligopep_ABC_C"/>
</dbReference>
<evidence type="ECO:0000256" key="2">
    <source>
        <dbReference type="ARBA" id="ARBA00005417"/>
    </source>
</evidence>
<gene>
    <name evidence="9" type="ORF">CAY53_05585</name>
</gene>
<dbReference type="CDD" id="cd03257">
    <property type="entry name" value="ABC_NikE_OppD_transporters"/>
    <property type="match status" value="2"/>
</dbReference>
<reference evidence="9 10" key="1">
    <citation type="journal article" date="2018" name="MBio">
        <title>Insights into the evolution of host association through the isolation and characterization of a novel human periodontal pathobiont, Desulfobulbus oralis.</title>
        <authorList>
            <person name="Cross K.L."/>
            <person name="Chirania P."/>
            <person name="Xiong W."/>
            <person name="Beall C.J."/>
            <person name="Elkins J.G."/>
            <person name="Giannone R.J."/>
            <person name="Griffen A.L."/>
            <person name="Guss A.M."/>
            <person name="Hettich R.L."/>
            <person name="Joshi S.S."/>
            <person name="Mokrzan E.M."/>
            <person name="Martin R.K."/>
            <person name="Zhulin I.B."/>
            <person name="Leys E.J."/>
            <person name="Podar M."/>
        </authorList>
    </citation>
    <scope>NUCLEOTIDE SEQUENCE [LARGE SCALE GENOMIC DNA]</scope>
    <source>
        <strain evidence="9 10">ORNL</strain>
    </source>
</reference>
<keyword evidence="4" id="KW-1003">Cell membrane</keyword>
<comment type="subcellular location">
    <subcellularLocation>
        <location evidence="1">Cell inner membrane</location>
        <topology evidence="1">Peripheral membrane protein</topology>
    </subcellularLocation>
</comment>
<dbReference type="SUPFAM" id="SSF52540">
    <property type="entry name" value="P-loop containing nucleoside triphosphate hydrolases"/>
    <property type="match status" value="2"/>
</dbReference>
<evidence type="ECO:0000256" key="7">
    <source>
        <dbReference type="ARBA" id="ARBA00023136"/>
    </source>
</evidence>
<dbReference type="InterPro" id="IPR003593">
    <property type="entry name" value="AAA+_ATPase"/>
</dbReference>
<keyword evidence="3" id="KW-0813">Transport</keyword>
<dbReference type="Pfam" id="PF00005">
    <property type="entry name" value="ABC_tran"/>
    <property type="match status" value="2"/>
</dbReference>